<gene>
    <name evidence="3" type="ORF">HMN09_00849700</name>
</gene>
<name>A0A8H6SS82_MYCCL</name>
<dbReference type="PROSITE" id="PS50097">
    <property type="entry name" value="BTB"/>
    <property type="match status" value="1"/>
</dbReference>
<feature type="region of interest" description="Disordered" evidence="1">
    <location>
        <begin position="544"/>
        <end position="571"/>
    </location>
</feature>
<reference evidence="3" key="1">
    <citation type="submission" date="2020-05" db="EMBL/GenBank/DDBJ databases">
        <title>Mycena genomes resolve the evolution of fungal bioluminescence.</title>
        <authorList>
            <person name="Tsai I.J."/>
        </authorList>
    </citation>
    <scope>NUCLEOTIDE SEQUENCE</scope>
    <source>
        <strain evidence="3">110903Hualien_Pintung</strain>
    </source>
</reference>
<dbReference type="EMBL" id="JACAZE010000011">
    <property type="protein sequence ID" value="KAF7304474.1"/>
    <property type="molecule type" value="Genomic_DNA"/>
</dbReference>
<evidence type="ECO:0000313" key="4">
    <source>
        <dbReference type="Proteomes" id="UP000613580"/>
    </source>
</evidence>
<sequence length="714" mass="76563">MRLPCGLCLSSVHPWYPPDPPSSAAFDDPSADLILISSDNIEFRVHRVILALASPVFRTMLSLPQPQLDGAAEGKNEELPRVPVGESAVILEGMLRFWYPGATQPHISSITQLNEILEAMIIKYEMEFIIPTAKYRLRDFVVSEPLASFAVAARYDWNDVALEAAKETLKLPLRQTLYPLSIEWRRVNGTVHHALTQYHQLHNPDQEMFFSKIVLLAGVVAHGALAMPSDIESRATQFTAQQQAMISLTGSLAGNCSALQSLVNQLPANSGNALVAQTVEAAAAKAISCIMPSSGQLIPSAGGILGGILGGGLGNLGNLPVNGILGGCILGTPGLLGGLTGSGLTNILGGLIGSSDIIGALGPAGSLLGQLGNLNNILSGNLLGGLLGPGGNQVAELVDATTEIINNLEELGNILDLSCGCGNALIADLVALLNETINLLLQLLDLGATGCATTDLIAPLNQLEKLRRLTERLDHAFNFSFTASQMNQIRYEPPLLLALRSWKSIVLGYHVVPPSEAYKAELESLRASLRDEIYQLHQDFQSTKQQLLEREQREAGAKEQPVSPARKREDKADLDGYHHEEGAYPEAPVADEYRVGANTGSISNSHPPLAGDDCGPLALADDMVVDETPQIITASDVDMMLVNIDALSEIAAMVPRSSLHHSAGRKRAREDDHDCDASACQCALAYKDGSSELLRSRFHCLEIQDRPMKKGRIQ</sequence>
<proteinExistence type="predicted"/>
<dbReference type="SUPFAM" id="SSF54695">
    <property type="entry name" value="POZ domain"/>
    <property type="match status" value="1"/>
</dbReference>
<dbReference type="InterPro" id="IPR000210">
    <property type="entry name" value="BTB/POZ_dom"/>
</dbReference>
<accession>A0A8H6SS82</accession>
<keyword evidence="4" id="KW-1185">Reference proteome</keyword>
<dbReference type="Proteomes" id="UP000613580">
    <property type="component" value="Unassembled WGS sequence"/>
</dbReference>
<dbReference type="SMART" id="SM00225">
    <property type="entry name" value="BTB"/>
    <property type="match status" value="1"/>
</dbReference>
<evidence type="ECO:0000313" key="3">
    <source>
        <dbReference type="EMBL" id="KAF7304474.1"/>
    </source>
</evidence>
<feature type="domain" description="BTB" evidence="2">
    <location>
        <begin position="31"/>
        <end position="101"/>
    </location>
</feature>
<comment type="caution">
    <text evidence="3">The sequence shown here is derived from an EMBL/GenBank/DDBJ whole genome shotgun (WGS) entry which is preliminary data.</text>
</comment>
<dbReference type="Pfam" id="PF00651">
    <property type="entry name" value="BTB"/>
    <property type="match status" value="1"/>
</dbReference>
<evidence type="ECO:0000259" key="2">
    <source>
        <dbReference type="PROSITE" id="PS50097"/>
    </source>
</evidence>
<dbReference type="AlphaFoldDB" id="A0A8H6SS82"/>
<dbReference type="CDD" id="cd18186">
    <property type="entry name" value="BTB_POZ_ZBTB_KLHL-like"/>
    <property type="match status" value="1"/>
</dbReference>
<organism evidence="3 4">
    <name type="scientific">Mycena chlorophos</name>
    <name type="common">Agaric fungus</name>
    <name type="synonym">Agaricus chlorophos</name>
    <dbReference type="NCBI Taxonomy" id="658473"/>
    <lineage>
        <taxon>Eukaryota</taxon>
        <taxon>Fungi</taxon>
        <taxon>Dikarya</taxon>
        <taxon>Basidiomycota</taxon>
        <taxon>Agaricomycotina</taxon>
        <taxon>Agaricomycetes</taxon>
        <taxon>Agaricomycetidae</taxon>
        <taxon>Agaricales</taxon>
        <taxon>Marasmiineae</taxon>
        <taxon>Mycenaceae</taxon>
        <taxon>Mycena</taxon>
    </lineage>
</organism>
<dbReference type="Gene3D" id="3.30.710.10">
    <property type="entry name" value="Potassium Channel Kv1.1, Chain A"/>
    <property type="match status" value="1"/>
</dbReference>
<dbReference type="InterPro" id="IPR011333">
    <property type="entry name" value="SKP1/BTB/POZ_sf"/>
</dbReference>
<evidence type="ECO:0000256" key="1">
    <source>
        <dbReference type="SAM" id="MobiDB-lite"/>
    </source>
</evidence>
<feature type="compositionally biased region" description="Basic and acidic residues" evidence="1">
    <location>
        <begin position="547"/>
        <end position="557"/>
    </location>
</feature>
<protein>
    <recommendedName>
        <fullName evidence="2">BTB domain-containing protein</fullName>
    </recommendedName>
</protein>
<dbReference type="OrthoDB" id="6359816at2759"/>